<dbReference type="PROSITE" id="PS50888">
    <property type="entry name" value="BHLH"/>
    <property type="match status" value="1"/>
</dbReference>
<reference evidence="9" key="1">
    <citation type="submission" date="2021-01" db="EMBL/GenBank/DDBJ databases">
        <title>Adiantum capillus-veneris genome.</title>
        <authorList>
            <person name="Fang Y."/>
            <person name="Liao Q."/>
        </authorList>
    </citation>
    <scope>NUCLEOTIDE SEQUENCE</scope>
    <source>
        <strain evidence="9">H3</strain>
        <tissue evidence="9">Leaf</tissue>
    </source>
</reference>
<dbReference type="Pfam" id="PF00010">
    <property type="entry name" value="HLH"/>
    <property type="match status" value="1"/>
</dbReference>
<keyword evidence="5" id="KW-0175">Coiled coil</keyword>
<dbReference type="Gene3D" id="4.10.280.10">
    <property type="entry name" value="Helix-loop-helix DNA-binding domain"/>
    <property type="match status" value="1"/>
</dbReference>
<gene>
    <name evidence="9" type="ORF">GOP47_0017692</name>
</gene>
<name>A0A9D4Z9X6_ADICA</name>
<dbReference type="InterPro" id="IPR036638">
    <property type="entry name" value="HLH_DNA-bd_sf"/>
</dbReference>
<evidence type="ECO:0000256" key="5">
    <source>
        <dbReference type="SAM" id="Coils"/>
    </source>
</evidence>
<keyword evidence="4" id="KW-0539">Nucleus</keyword>
<keyword evidence="3" id="KW-0804">Transcription</keyword>
<dbReference type="Gene3D" id="3.30.70.260">
    <property type="match status" value="1"/>
</dbReference>
<feature type="domain" description="BHLH" evidence="7">
    <location>
        <begin position="286"/>
        <end position="335"/>
    </location>
</feature>
<dbReference type="PANTHER" id="PTHR31945">
    <property type="entry name" value="TRANSCRIPTION FACTOR SCREAM2-RELATED"/>
    <property type="match status" value="1"/>
</dbReference>
<dbReference type="GO" id="GO:0005634">
    <property type="term" value="C:nucleus"/>
    <property type="evidence" value="ECO:0007669"/>
    <property type="project" value="UniProtKB-SubCell"/>
</dbReference>
<evidence type="ECO:0000313" key="10">
    <source>
        <dbReference type="Proteomes" id="UP000886520"/>
    </source>
</evidence>
<dbReference type="AlphaFoldDB" id="A0A9D4Z9X6"/>
<evidence type="ECO:0000256" key="2">
    <source>
        <dbReference type="ARBA" id="ARBA00023015"/>
    </source>
</evidence>
<dbReference type="InterPro" id="IPR051358">
    <property type="entry name" value="TF_AMS/ICE1/BHLH6-like"/>
</dbReference>
<protein>
    <recommendedName>
        <fullName evidence="11">BHLH domain-containing protein</fullName>
    </recommendedName>
</protein>
<dbReference type="EMBL" id="JABFUD020000017">
    <property type="protein sequence ID" value="KAI5067164.1"/>
    <property type="molecule type" value="Genomic_DNA"/>
</dbReference>
<dbReference type="InterPro" id="IPR011598">
    <property type="entry name" value="bHLH_dom"/>
</dbReference>
<dbReference type="CDD" id="cd04873">
    <property type="entry name" value="ACT_UUR-ACR-like"/>
    <property type="match status" value="1"/>
</dbReference>
<dbReference type="InterPro" id="IPR045865">
    <property type="entry name" value="ACT-like_dom_sf"/>
</dbReference>
<keyword evidence="2" id="KW-0805">Transcription regulation</keyword>
<dbReference type="GO" id="GO:0003700">
    <property type="term" value="F:DNA-binding transcription factor activity"/>
    <property type="evidence" value="ECO:0007669"/>
    <property type="project" value="TreeGrafter"/>
</dbReference>
<evidence type="ECO:0000313" key="9">
    <source>
        <dbReference type="EMBL" id="KAI5067164.1"/>
    </source>
</evidence>
<feature type="region of interest" description="Disordered" evidence="6">
    <location>
        <begin position="109"/>
        <end position="172"/>
    </location>
</feature>
<evidence type="ECO:0000259" key="7">
    <source>
        <dbReference type="PROSITE" id="PS50888"/>
    </source>
</evidence>
<sequence length="467" mass="51988">MEASYTADYSPALCEEEEDVDDVLLNYMNNYMAPYNHLADAPLSLNDAAAQYDLDVILTLPELAIDASTTELADIGSCHDQLQQDAAAHDVVLSPWSILHNSDISDTADFPPTAIGPADASTSPPNKQDAATARMQEQVSDSNLPSFDEQESSKASKNMASPQYDRESPRSPLITCKMWGTSHTILDHRHTRGQVNTPLPCKRALTPHNVAHPCDVRIPINVDLFKSSNVTKDVADYLFFSSKGLMSTHKRRKLNISSLSKKPTSYSEEDHLLEDTSTEDNAKKCSNSSKNLDYERQRRRKINENLYALRSLVPKISKMDKASVVSDAISYVQSLQRQVEEVNKEVQALKSWENIINKNVLSTAPTLTSTMKRVQHKILEVNVIEVEKAIYQLEIICSDGQGVIANLTKAIEMLGINILNAKLTKIDDHILNTIFVEASDGLRIEPKEFKDMLLRVALMFGLGPIKC</sequence>
<comment type="subcellular location">
    <subcellularLocation>
        <location evidence="1">Nucleus</location>
    </subcellularLocation>
</comment>
<dbReference type="SUPFAM" id="SSF55021">
    <property type="entry name" value="ACT-like"/>
    <property type="match status" value="1"/>
</dbReference>
<dbReference type="Pfam" id="PF22754">
    <property type="entry name" value="bHLH-TF_ACT-like_plant"/>
    <property type="match status" value="1"/>
</dbReference>
<proteinExistence type="predicted"/>
<evidence type="ECO:0008006" key="11">
    <source>
        <dbReference type="Google" id="ProtNLM"/>
    </source>
</evidence>
<feature type="domain" description="ACT" evidence="8">
    <location>
        <begin position="392"/>
        <end position="467"/>
    </location>
</feature>
<dbReference type="InterPro" id="IPR002912">
    <property type="entry name" value="ACT_dom"/>
</dbReference>
<evidence type="ECO:0000256" key="6">
    <source>
        <dbReference type="SAM" id="MobiDB-lite"/>
    </source>
</evidence>
<evidence type="ECO:0000256" key="4">
    <source>
        <dbReference type="ARBA" id="ARBA00023242"/>
    </source>
</evidence>
<dbReference type="PROSITE" id="PS51671">
    <property type="entry name" value="ACT"/>
    <property type="match status" value="1"/>
</dbReference>
<dbReference type="InterPro" id="IPR054502">
    <property type="entry name" value="bHLH-TF_ACT-like_plant"/>
</dbReference>
<dbReference type="OrthoDB" id="690068at2759"/>
<evidence type="ECO:0000259" key="8">
    <source>
        <dbReference type="PROSITE" id="PS51671"/>
    </source>
</evidence>
<evidence type="ECO:0000256" key="3">
    <source>
        <dbReference type="ARBA" id="ARBA00023163"/>
    </source>
</evidence>
<feature type="compositionally biased region" description="Polar residues" evidence="6">
    <location>
        <begin position="135"/>
        <end position="145"/>
    </location>
</feature>
<feature type="region of interest" description="Disordered" evidence="6">
    <location>
        <begin position="265"/>
        <end position="288"/>
    </location>
</feature>
<dbReference type="GO" id="GO:0043565">
    <property type="term" value="F:sequence-specific DNA binding"/>
    <property type="evidence" value="ECO:0007669"/>
    <property type="project" value="TreeGrafter"/>
</dbReference>
<dbReference type="PANTHER" id="PTHR31945:SF144">
    <property type="entry name" value="BHLH DOMAIN-CONTAINING PROTEIN"/>
    <property type="match status" value="1"/>
</dbReference>
<dbReference type="GO" id="GO:0046983">
    <property type="term" value="F:protein dimerization activity"/>
    <property type="evidence" value="ECO:0007669"/>
    <property type="project" value="InterPro"/>
</dbReference>
<evidence type="ECO:0000256" key="1">
    <source>
        <dbReference type="ARBA" id="ARBA00004123"/>
    </source>
</evidence>
<keyword evidence="10" id="KW-1185">Reference proteome</keyword>
<comment type="caution">
    <text evidence="9">The sequence shown here is derived from an EMBL/GenBank/DDBJ whole genome shotgun (WGS) entry which is preliminary data.</text>
</comment>
<dbReference type="SMART" id="SM00353">
    <property type="entry name" value="HLH"/>
    <property type="match status" value="1"/>
</dbReference>
<dbReference type="SUPFAM" id="SSF47459">
    <property type="entry name" value="HLH, helix-loop-helix DNA-binding domain"/>
    <property type="match status" value="1"/>
</dbReference>
<dbReference type="Proteomes" id="UP000886520">
    <property type="component" value="Chromosome 17"/>
</dbReference>
<feature type="coiled-coil region" evidence="5">
    <location>
        <begin position="325"/>
        <end position="352"/>
    </location>
</feature>
<accession>A0A9D4Z9X6</accession>
<organism evidence="9 10">
    <name type="scientific">Adiantum capillus-veneris</name>
    <name type="common">Maidenhair fern</name>
    <dbReference type="NCBI Taxonomy" id="13818"/>
    <lineage>
        <taxon>Eukaryota</taxon>
        <taxon>Viridiplantae</taxon>
        <taxon>Streptophyta</taxon>
        <taxon>Embryophyta</taxon>
        <taxon>Tracheophyta</taxon>
        <taxon>Polypodiopsida</taxon>
        <taxon>Polypodiidae</taxon>
        <taxon>Polypodiales</taxon>
        <taxon>Pteridineae</taxon>
        <taxon>Pteridaceae</taxon>
        <taxon>Vittarioideae</taxon>
        <taxon>Adiantum</taxon>
    </lineage>
</organism>